<dbReference type="Pfam" id="PF07715">
    <property type="entry name" value="Plug"/>
    <property type="match status" value="1"/>
</dbReference>
<sequence>MTRHSYAHFSLLALSIAAALSSQARAATEQKTDSTMVVSAQGDGGDNSVAPYTNSATKSAVPESRTAQTIDTIGKQEIEKRHATSLNEVLRYDAGVSSEMRGSTTYMSEYKIRGFSAEHEYYNGLQLPYNVSGNTKASIDPILIEQVDVLKGPSSVLYGNASPGGLVNIQGKTPQKQQSTEVGFNSGNRNLREGYLDSTGQIADSDWNYRFIGKASASDDQPETTQYESYLLAPSATWQPSEQTRLTLDAIYQNQPSLTPSNPLPLAYLRSGYASSRDYAGDSWNGFQQRQTLLGYSFEHQFDSGWGIVQKARYATVETYQRSIYSTGTSGSNTELSRFGYTTDEDLDSFNIDNQLKKTVGLGDWTHHLLAGFDYQHLNSNFKYDYGTAYPGIDMLNPDHNQLTDDNLGLYTATKQRLSFNQAGYYLQDQLVFGGLNLVASLRYDDYRSTTTNQLDGDSKSWVDQHRVTKRLGALYQFSNGIAPYISYAEGFMPVSPQGTLTADQAKPTTSEQLEGGVKYLLANYATTLTASVFKITQKNVLTTDYTYDANSQLNYRQTGEVESRGFEFTAVSRPLDNLNLLASYAYTHAINTEDDLYQGQRATQVPENALKLWADYTFDDGILNGLMLGGGMRYQGKTAITPDNSEPAMGGNTQYDLAVAYDMGVLSPSLKGLSLKAGAQNVTNKFTYTCYSSSYCWIGRDRTWQAGLSYRF</sequence>
<evidence type="ECO:0000256" key="7">
    <source>
        <dbReference type="ARBA" id="ARBA00022729"/>
    </source>
</evidence>
<name>A0ABS4P5M2_9GAMM</name>
<keyword evidence="4 14" id="KW-1134">Transmembrane beta strand</keyword>
<feature type="chain" id="PRO_5045842451" evidence="17">
    <location>
        <begin position="27"/>
        <end position="713"/>
    </location>
</feature>
<evidence type="ECO:0000256" key="17">
    <source>
        <dbReference type="SAM" id="SignalP"/>
    </source>
</evidence>
<dbReference type="InterPro" id="IPR010105">
    <property type="entry name" value="TonB_sidphr_rcpt"/>
</dbReference>
<dbReference type="Pfam" id="PF00593">
    <property type="entry name" value="TonB_dep_Rec_b-barrel"/>
    <property type="match status" value="1"/>
</dbReference>
<evidence type="ECO:0000256" key="1">
    <source>
        <dbReference type="ARBA" id="ARBA00004571"/>
    </source>
</evidence>
<evidence type="ECO:0000256" key="9">
    <source>
        <dbReference type="ARBA" id="ARBA00023065"/>
    </source>
</evidence>
<dbReference type="InterPro" id="IPR037066">
    <property type="entry name" value="Plug_dom_sf"/>
</dbReference>
<evidence type="ECO:0000256" key="12">
    <source>
        <dbReference type="ARBA" id="ARBA00023170"/>
    </source>
</evidence>
<comment type="caution">
    <text evidence="20">The sequence shown here is derived from an EMBL/GenBank/DDBJ whole genome shotgun (WGS) entry which is preliminary data.</text>
</comment>
<evidence type="ECO:0000259" key="18">
    <source>
        <dbReference type="Pfam" id="PF00593"/>
    </source>
</evidence>
<dbReference type="InterPro" id="IPR036942">
    <property type="entry name" value="Beta-barrel_TonB_sf"/>
</dbReference>
<evidence type="ECO:0000256" key="11">
    <source>
        <dbReference type="ARBA" id="ARBA00023136"/>
    </source>
</evidence>
<dbReference type="CDD" id="cd01347">
    <property type="entry name" value="ligand_gated_channel"/>
    <property type="match status" value="1"/>
</dbReference>
<evidence type="ECO:0000313" key="21">
    <source>
        <dbReference type="Proteomes" id="UP001195624"/>
    </source>
</evidence>
<keyword evidence="6 14" id="KW-0812">Transmembrane</keyword>
<accession>A0ABS4P5M2</accession>
<keyword evidence="9" id="KW-0406">Ion transport</keyword>
<dbReference type="Proteomes" id="UP001195624">
    <property type="component" value="Unassembled WGS sequence"/>
</dbReference>
<evidence type="ECO:0000256" key="6">
    <source>
        <dbReference type="ARBA" id="ARBA00022692"/>
    </source>
</evidence>
<evidence type="ECO:0000256" key="14">
    <source>
        <dbReference type="PROSITE-ProRule" id="PRU01360"/>
    </source>
</evidence>
<reference evidence="20 21" key="1">
    <citation type="submission" date="2021-03" db="EMBL/GenBank/DDBJ databases">
        <authorList>
            <person name="D'Agostino P."/>
            <person name="Huntemann M."/>
            <person name="Clum A."/>
            <person name="Spunde A."/>
            <person name="Palaniappan K."/>
            <person name="Ritter S."/>
            <person name="Mikhailova N."/>
            <person name="Chen I.-M."/>
            <person name="Stamatis D."/>
            <person name="Reddy T."/>
            <person name="O'Malley R."/>
            <person name="Daum C."/>
            <person name="Shapiro N."/>
            <person name="Ivanova N."/>
            <person name="Kyrpides N."/>
            <person name="Woyke T."/>
        </authorList>
    </citation>
    <scope>NUCLEOTIDE SEQUENCE [LARGE SCALE GENOMIC DNA]</scope>
    <source>
        <strain evidence="20 21">WS4403</strain>
    </source>
</reference>
<evidence type="ECO:0000256" key="8">
    <source>
        <dbReference type="ARBA" id="ARBA00023004"/>
    </source>
</evidence>
<dbReference type="PROSITE" id="PS52016">
    <property type="entry name" value="TONB_DEPENDENT_REC_3"/>
    <property type="match status" value="1"/>
</dbReference>
<dbReference type="SUPFAM" id="SSF56935">
    <property type="entry name" value="Porins"/>
    <property type="match status" value="1"/>
</dbReference>
<dbReference type="InterPro" id="IPR000531">
    <property type="entry name" value="Beta-barrel_TonB"/>
</dbReference>
<keyword evidence="7 17" id="KW-0732">Signal</keyword>
<organism evidence="20 21">
    <name type="scientific">Winslowiella toletana</name>
    <dbReference type="NCBI Taxonomy" id="92490"/>
    <lineage>
        <taxon>Bacteria</taxon>
        <taxon>Pseudomonadati</taxon>
        <taxon>Pseudomonadota</taxon>
        <taxon>Gammaproteobacteria</taxon>
        <taxon>Enterobacterales</taxon>
        <taxon>Erwiniaceae</taxon>
        <taxon>Winslowiella</taxon>
    </lineage>
</organism>
<evidence type="ECO:0000256" key="5">
    <source>
        <dbReference type="ARBA" id="ARBA00022496"/>
    </source>
</evidence>
<gene>
    <name evidence="20" type="ORF">J2125_000602</name>
</gene>
<evidence type="ECO:0000256" key="3">
    <source>
        <dbReference type="ARBA" id="ARBA00022448"/>
    </source>
</evidence>
<feature type="domain" description="TonB-dependent receptor plug" evidence="19">
    <location>
        <begin position="64"/>
        <end position="165"/>
    </location>
</feature>
<evidence type="ECO:0000313" key="20">
    <source>
        <dbReference type="EMBL" id="MBP2167410.1"/>
    </source>
</evidence>
<dbReference type="PANTHER" id="PTHR32552:SF68">
    <property type="entry name" value="FERRICHROME OUTER MEMBRANE TRANSPORTER_PHAGE RECEPTOR"/>
    <property type="match status" value="1"/>
</dbReference>
<dbReference type="InterPro" id="IPR012910">
    <property type="entry name" value="Plug_dom"/>
</dbReference>
<evidence type="ECO:0000256" key="4">
    <source>
        <dbReference type="ARBA" id="ARBA00022452"/>
    </source>
</evidence>
<keyword evidence="8" id="KW-0408">Iron</keyword>
<dbReference type="NCBIfam" id="TIGR01783">
    <property type="entry name" value="TonB-siderophor"/>
    <property type="match status" value="1"/>
</dbReference>
<dbReference type="PANTHER" id="PTHR32552">
    <property type="entry name" value="FERRICHROME IRON RECEPTOR-RELATED"/>
    <property type="match status" value="1"/>
</dbReference>
<keyword evidence="13 14" id="KW-0998">Cell outer membrane</keyword>
<comment type="subcellular location">
    <subcellularLocation>
        <location evidence="1 14">Cell outer membrane</location>
        <topology evidence="1 14">Multi-pass membrane protein</topology>
    </subcellularLocation>
</comment>
<proteinExistence type="inferred from homology"/>
<evidence type="ECO:0000256" key="10">
    <source>
        <dbReference type="ARBA" id="ARBA00023077"/>
    </source>
</evidence>
<dbReference type="InterPro" id="IPR039426">
    <property type="entry name" value="TonB-dep_rcpt-like"/>
</dbReference>
<evidence type="ECO:0000256" key="2">
    <source>
        <dbReference type="ARBA" id="ARBA00009810"/>
    </source>
</evidence>
<dbReference type="EMBL" id="JAGGMQ010000001">
    <property type="protein sequence ID" value="MBP2167410.1"/>
    <property type="molecule type" value="Genomic_DNA"/>
</dbReference>
<evidence type="ECO:0000259" key="19">
    <source>
        <dbReference type="Pfam" id="PF07715"/>
    </source>
</evidence>
<evidence type="ECO:0000256" key="16">
    <source>
        <dbReference type="SAM" id="MobiDB-lite"/>
    </source>
</evidence>
<feature type="domain" description="TonB-dependent receptor-like beta-barrel" evidence="18">
    <location>
        <begin position="238"/>
        <end position="683"/>
    </location>
</feature>
<reference evidence="21" key="2">
    <citation type="submission" date="2023-07" db="EMBL/GenBank/DDBJ databases">
        <title>Genome mining of underrepresented organisms for secondary metabolites.</title>
        <authorList>
            <person name="D'Agostino P.M."/>
        </authorList>
    </citation>
    <scope>NUCLEOTIDE SEQUENCE [LARGE SCALE GENOMIC DNA]</scope>
    <source>
        <strain evidence="21">WS4403</strain>
    </source>
</reference>
<evidence type="ECO:0000256" key="13">
    <source>
        <dbReference type="ARBA" id="ARBA00023237"/>
    </source>
</evidence>
<keyword evidence="5" id="KW-0410">Iron transport</keyword>
<keyword evidence="21" id="KW-1185">Reference proteome</keyword>
<keyword evidence="3 14" id="KW-0813">Transport</keyword>
<feature type="signal peptide" evidence="17">
    <location>
        <begin position="1"/>
        <end position="26"/>
    </location>
</feature>
<comment type="similarity">
    <text evidence="2 14 15">Belongs to the TonB-dependent receptor family.</text>
</comment>
<feature type="region of interest" description="Disordered" evidence="16">
    <location>
        <begin position="28"/>
        <end position="49"/>
    </location>
</feature>
<dbReference type="RefSeq" id="WP_017800164.1">
    <property type="nucleotide sequence ID" value="NZ_JAGGMQ010000001.1"/>
</dbReference>
<keyword evidence="10 15" id="KW-0798">TonB box</keyword>
<protein>
    <submittedName>
        <fullName evidence="20">Iron complex outermembrane receptor protein</fullName>
    </submittedName>
</protein>
<keyword evidence="12 20" id="KW-0675">Receptor</keyword>
<dbReference type="Gene3D" id="2.170.130.10">
    <property type="entry name" value="TonB-dependent receptor, plug domain"/>
    <property type="match status" value="1"/>
</dbReference>
<evidence type="ECO:0000256" key="15">
    <source>
        <dbReference type="RuleBase" id="RU003357"/>
    </source>
</evidence>
<dbReference type="Gene3D" id="2.40.170.20">
    <property type="entry name" value="TonB-dependent receptor, beta-barrel domain"/>
    <property type="match status" value="1"/>
</dbReference>
<keyword evidence="11 14" id="KW-0472">Membrane</keyword>